<dbReference type="EMBL" id="BAEG01000073">
    <property type="protein sequence ID" value="GAB14503.1"/>
    <property type="molecule type" value="Genomic_DNA"/>
</dbReference>
<evidence type="ECO:0000313" key="3">
    <source>
        <dbReference type="EMBL" id="GAB14503.1"/>
    </source>
</evidence>
<gene>
    <name evidence="3" type="ORF">ARGLB_073_00210</name>
</gene>
<dbReference type="SUPFAM" id="SSF54593">
    <property type="entry name" value="Glyoxalase/Bleomycin resistance protein/Dihydroxybiphenyl dioxygenase"/>
    <property type="match status" value="1"/>
</dbReference>
<dbReference type="STRING" id="1077972.ARGLB_073_00210"/>
<dbReference type="RefSeq" id="WP_003803036.1">
    <property type="nucleotide sequence ID" value="NZ_BAEG01000073.1"/>
</dbReference>
<keyword evidence="4" id="KW-1185">Reference proteome</keyword>
<dbReference type="InterPro" id="IPR037523">
    <property type="entry name" value="VOC_core"/>
</dbReference>
<reference evidence="3 4" key="1">
    <citation type="submission" date="2011-12" db="EMBL/GenBank/DDBJ databases">
        <title>Whole genome shotgun sequence of Arthrobacter globiformis NBRC 12137.</title>
        <authorList>
            <person name="Miyazawa S."/>
            <person name="Hosoyama A."/>
            <person name="Tsuchikane K."/>
            <person name="Katsumata H."/>
            <person name="Yamazaki S."/>
            <person name="Fujita N."/>
        </authorList>
    </citation>
    <scope>NUCLEOTIDE SEQUENCE [LARGE SCALE GENOMIC DNA]</scope>
    <source>
        <strain evidence="3 4">NBRC 12137</strain>
    </source>
</reference>
<dbReference type="PROSITE" id="PS51819">
    <property type="entry name" value="VOC"/>
    <property type="match status" value="1"/>
</dbReference>
<dbReference type="Pfam" id="PF18029">
    <property type="entry name" value="Glyoxalase_6"/>
    <property type="match status" value="1"/>
</dbReference>
<dbReference type="InterPro" id="IPR029068">
    <property type="entry name" value="Glyas_Bleomycin-R_OHBP_Dase"/>
</dbReference>
<feature type="region of interest" description="Disordered" evidence="1">
    <location>
        <begin position="1"/>
        <end position="25"/>
    </location>
</feature>
<sequence length="80" mass="8110">MVDGAEVAGIAPAPEEDEEGGDAGNRGWQVYFGVSSVKEAVLSAVSAGAEVLVEPEFDDDGGTIATLKDPQGGVFSVLEV</sequence>
<dbReference type="Proteomes" id="UP000003828">
    <property type="component" value="Unassembled WGS sequence"/>
</dbReference>
<organism evidence="3 4">
    <name type="scientific">Arthrobacter globiformis (strain ATCC 8010 / DSM 20124 / JCM 1332 / NBRC 12137 / NCIMB 8907 / NRRL B-2979 / 168)</name>
    <dbReference type="NCBI Taxonomy" id="1077972"/>
    <lineage>
        <taxon>Bacteria</taxon>
        <taxon>Bacillati</taxon>
        <taxon>Actinomycetota</taxon>
        <taxon>Actinomycetes</taxon>
        <taxon>Micrococcales</taxon>
        <taxon>Micrococcaceae</taxon>
        <taxon>Arthrobacter</taxon>
    </lineage>
</organism>
<accession>H0QNV2</accession>
<evidence type="ECO:0000259" key="2">
    <source>
        <dbReference type="PROSITE" id="PS51819"/>
    </source>
</evidence>
<dbReference type="AlphaFoldDB" id="H0QNV2"/>
<proteinExistence type="predicted"/>
<dbReference type="eggNOG" id="COG3324">
    <property type="taxonomic scope" value="Bacteria"/>
</dbReference>
<dbReference type="InterPro" id="IPR041581">
    <property type="entry name" value="Glyoxalase_6"/>
</dbReference>
<evidence type="ECO:0000256" key="1">
    <source>
        <dbReference type="SAM" id="MobiDB-lite"/>
    </source>
</evidence>
<comment type="caution">
    <text evidence="3">The sequence shown here is derived from an EMBL/GenBank/DDBJ whole genome shotgun (WGS) entry which is preliminary data.</text>
</comment>
<feature type="domain" description="VOC" evidence="2">
    <location>
        <begin position="1"/>
        <end position="80"/>
    </location>
</feature>
<name>H0QNV2_ARTG1</name>
<protein>
    <recommendedName>
        <fullName evidence="2">VOC domain-containing protein</fullName>
    </recommendedName>
</protein>
<evidence type="ECO:0000313" key="4">
    <source>
        <dbReference type="Proteomes" id="UP000003828"/>
    </source>
</evidence>
<dbReference type="Gene3D" id="3.10.180.10">
    <property type="entry name" value="2,3-Dihydroxybiphenyl 1,2-Dioxygenase, domain 1"/>
    <property type="match status" value="1"/>
</dbReference>